<evidence type="ECO:0008006" key="3">
    <source>
        <dbReference type="Google" id="ProtNLM"/>
    </source>
</evidence>
<evidence type="ECO:0000313" key="1">
    <source>
        <dbReference type="EMBL" id="MCX2743475.1"/>
    </source>
</evidence>
<protein>
    <recommendedName>
        <fullName evidence="3">Lipoprotein</fullName>
    </recommendedName>
</protein>
<name>A0ABT3RPD8_9BACT</name>
<organism evidence="1 2">
    <name type="scientific">Mangrovivirga halotolerans</name>
    <dbReference type="NCBI Taxonomy" id="2993936"/>
    <lineage>
        <taxon>Bacteria</taxon>
        <taxon>Pseudomonadati</taxon>
        <taxon>Bacteroidota</taxon>
        <taxon>Cytophagia</taxon>
        <taxon>Cytophagales</taxon>
        <taxon>Mangrovivirgaceae</taxon>
        <taxon>Mangrovivirga</taxon>
    </lineage>
</organism>
<reference evidence="1 2" key="1">
    <citation type="submission" date="2022-11" db="EMBL/GenBank/DDBJ databases">
        <title>The characterization of three novel Bacteroidetes species and genomic analysis of their roles in tidal elemental geochemical cycles.</title>
        <authorList>
            <person name="Ma K."/>
        </authorList>
    </citation>
    <scope>NUCLEOTIDE SEQUENCE [LARGE SCALE GENOMIC DNA]</scope>
    <source>
        <strain evidence="1 2">M17</strain>
    </source>
</reference>
<gene>
    <name evidence="1" type="ORF">OO013_06340</name>
</gene>
<proteinExistence type="predicted"/>
<dbReference type="PROSITE" id="PS51257">
    <property type="entry name" value="PROKAR_LIPOPROTEIN"/>
    <property type="match status" value="1"/>
</dbReference>
<dbReference type="Proteomes" id="UP001209885">
    <property type="component" value="Unassembled WGS sequence"/>
</dbReference>
<dbReference type="RefSeq" id="WP_175402856.1">
    <property type="nucleotide sequence ID" value="NZ_JAPFQN010000003.1"/>
</dbReference>
<accession>A0ABT3RPD8</accession>
<sequence>MKIFKAVVLLLFVVGFFASCGPKPYYKTAEGKKKQKRYEKTLYNQKDYYGN</sequence>
<evidence type="ECO:0000313" key="2">
    <source>
        <dbReference type="Proteomes" id="UP001209885"/>
    </source>
</evidence>
<dbReference type="EMBL" id="JAPFQN010000003">
    <property type="protein sequence ID" value="MCX2743475.1"/>
    <property type="molecule type" value="Genomic_DNA"/>
</dbReference>
<comment type="caution">
    <text evidence="1">The sequence shown here is derived from an EMBL/GenBank/DDBJ whole genome shotgun (WGS) entry which is preliminary data.</text>
</comment>
<keyword evidence="2" id="KW-1185">Reference proteome</keyword>